<dbReference type="Pfam" id="PF00892">
    <property type="entry name" value="EamA"/>
    <property type="match status" value="1"/>
</dbReference>
<evidence type="ECO:0000256" key="6">
    <source>
        <dbReference type="SAM" id="Phobius"/>
    </source>
</evidence>
<comment type="caution">
    <text evidence="8">The sequence shown here is derived from an EMBL/GenBank/DDBJ whole genome shotgun (WGS) entry which is preliminary data.</text>
</comment>
<proteinExistence type="predicted"/>
<feature type="transmembrane region" description="Helical" evidence="6">
    <location>
        <begin position="134"/>
        <end position="151"/>
    </location>
</feature>
<feature type="transmembrane region" description="Helical" evidence="6">
    <location>
        <begin position="20"/>
        <end position="40"/>
    </location>
</feature>
<reference evidence="8" key="1">
    <citation type="submission" date="2019-08" db="EMBL/GenBank/DDBJ databases">
        <authorList>
            <person name="Kucharzyk K."/>
            <person name="Murdoch R.W."/>
            <person name="Higgins S."/>
            <person name="Loffler F."/>
        </authorList>
    </citation>
    <scope>NUCLEOTIDE SEQUENCE</scope>
</reference>
<organism evidence="8">
    <name type="scientific">bioreactor metagenome</name>
    <dbReference type="NCBI Taxonomy" id="1076179"/>
    <lineage>
        <taxon>unclassified sequences</taxon>
        <taxon>metagenomes</taxon>
        <taxon>ecological metagenomes</taxon>
    </lineage>
</organism>
<gene>
    <name evidence="8" type="ORF">SDC9_155223</name>
</gene>
<sequence length="175" mass="19431">MYSSYIGSAINTTGSLKGNLIVVISVFSYATYLITVPSLMQKHSPVNVMKWTFFYGMITSLPFCYKYTGLADGYGLTQVLELAYALIFGTFIAYTLVAFALQLLSPTTVSMFNYMQPVIASTIAIAIGQDILHWLKPVSALLIFSGVYLVVNAERLKRYLANIQNLIKKSFATIF</sequence>
<feature type="domain" description="EamA" evidence="7">
    <location>
        <begin position="17"/>
        <end position="151"/>
    </location>
</feature>
<comment type="subcellular location">
    <subcellularLocation>
        <location evidence="1">Cell membrane</location>
        <topology evidence="1">Multi-pass membrane protein</topology>
    </subcellularLocation>
</comment>
<protein>
    <recommendedName>
        <fullName evidence="7">EamA domain-containing protein</fullName>
    </recommendedName>
</protein>
<evidence type="ECO:0000259" key="7">
    <source>
        <dbReference type="Pfam" id="PF00892"/>
    </source>
</evidence>
<dbReference type="PANTHER" id="PTHR32322">
    <property type="entry name" value="INNER MEMBRANE TRANSPORTER"/>
    <property type="match status" value="1"/>
</dbReference>
<dbReference type="EMBL" id="VSSQ01053958">
    <property type="protein sequence ID" value="MPN07948.1"/>
    <property type="molecule type" value="Genomic_DNA"/>
</dbReference>
<accession>A0A645F0U7</accession>
<dbReference type="PANTHER" id="PTHR32322:SF18">
    <property type="entry name" value="S-ADENOSYLMETHIONINE_S-ADENOSYLHOMOCYSTEINE TRANSPORTER"/>
    <property type="match status" value="1"/>
</dbReference>
<keyword evidence="4 6" id="KW-1133">Transmembrane helix</keyword>
<keyword evidence="2" id="KW-1003">Cell membrane</keyword>
<dbReference type="SUPFAM" id="SSF103481">
    <property type="entry name" value="Multidrug resistance efflux transporter EmrE"/>
    <property type="match status" value="1"/>
</dbReference>
<dbReference type="InterPro" id="IPR050638">
    <property type="entry name" value="AA-Vitamin_Transporters"/>
</dbReference>
<feature type="transmembrane region" description="Helical" evidence="6">
    <location>
        <begin position="52"/>
        <end position="70"/>
    </location>
</feature>
<dbReference type="InterPro" id="IPR037185">
    <property type="entry name" value="EmrE-like"/>
</dbReference>
<evidence type="ECO:0000256" key="5">
    <source>
        <dbReference type="ARBA" id="ARBA00023136"/>
    </source>
</evidence>
<feature type="transmembrane region" description="Helical" evidence="6">
    <location>
        <begin position="82"/>
        <end position="104"/>
    </location>
</feature>
<evidence type="ECO:0000256" key="3">
    <source>
        <dbReference type="ARBA" id="ARBA00022692"/>
    </source>
</evidence>
<name>A0A645F0U7_9ZZZZ</name>
<evidence type="ECO:0000256" key="2">
    <source>
        <dbReference type="ARBA" id="ARBA00022475"/>
    </source>
</evidence>
<dbReference type="GO" id="GO:0005886">
    <property type="term" value="C:plasma membrane"/>
    <property type="evidence" value="ECO:0007669"/>
    <property type="project" value="UniProtKB-SubCell"/>
</dbReference>
<evidence type="ECO:0000313" key="8">
    <source>
        <dbReference type="EMBL" id="MPN07948.1"/>
    </source>
</evidence>
<keyword evidence="3 6" id="KW-0812">Transmembrane</keyword>
<evidence type="ECO:0000256" key="4">
    <source>
        <dbReference type="ARBA" id="ARBA00022989"/>
    </source>
</evidence>
<dbReference type="AlphaFoldDB" id="A0A645F0U7"/>
<evidence type="ECO:0000256" key="1">
    <source>
        <dbReference type="ARBA" id="ARBA00004651"/>
    </source>
</evidence>
<keyword evidence="5 6" id="KW-0472">Membrane</keyword>
<dbReference type="InterPro" id="IPR000620">
    <property type="entry name" value="EamA_dom"/>
</dbReference>